<comment type="subcellular location">
    <subcellularLocation>
        <location evidence="1">Nucleus</location>
    </subcellularLocation>
</comment>
<protein>
    <recommendedName>
        <fullName evidence="7">Poly [ADP-ribose] polymerase</fullName>
        <shortName evidence="7">PARP</shortName>
        <ecNumber evidence="7">2.4.2.-</ecNumber>
    </recommendedName>
</protein>
<evidence type="ECO:0000259" key="8">
    <source>
        <dbReference type="PROSITE" id="PS51059"/>
    </source>
</evidence>
<comment type="similarity">
    <text evidence="6">Belongs to the ARTD/PARP family.</text>
</comment>
<dbReference type="PROSITE" id="PS51059">
    <property type="entry name" value="PARP_CATALYTIC"/>
    <property type="match status" value="1"/>
</dbReference>
<comment type="caution">
    <text evidence="9">The sequence shown here is derived from an EMBL/GenBank/DDBJ whole genome shotgun (WGS) entry which is preliminary data.</text>
</comment>
<dbReference type="Pfam" id="PF00644">
    <property type="entry name" value="PARP"/>
    <property type="match status" value="1"/>
</dbReference>
<dbReference type="Gene3D" id="3.90.228.10">
    <property type="match status" value="1"/>
</dbReference>
<feature type="domain" description="PARP catalytic" evidence="8">
    <location>
        <begin position="1"/>
        <end position="121"/>
    </location>
</feature>
<accession>A0ABN9EC85</accession>
<keyword evidence="2 7" id="KW-0328">Glycosyltransferase</keyword>
<feature type="non-terminal residue" evidence="9">
    <location>
        <position position="121"/>
    </location>
</feature>
<gene>
    <name evidence="9" type="ORF">SPARVUS_LOCUS9661920</name>
</gene>
<evidence type="ECO:0000256" key="2">
    <source>
        <dbReference type="ARBA" id="ARBA00022676"/>
    </source>
</evidence>
<evidence type="ECO:0000256" key="7">
    <source>
        <dbReference type="RuleBase" id="RU362114"/>
    </source>
</evidence>
<dbReference type="PANTHER" id="PTHR14453:SF103">
    <property type="entry name" value="POLY [ADP-RIBOSE] POLYMERASE"/>
    <property type="match status" value="1"/>
</dbReference>
<evidence type="ECO:0000256" key="1">
    <source>
        <dbReference type="ARBA" id="ARBA00004123"/>
    </source>
</evidence>
<evidence type="ECO:0000256" key="6">
    <source>
        <dbReference type="ARBA" id="ARBA00024347"/>
    </source>
</evidence>
<dbReference type="EMBL" id="CATNWA010015366">
    <property type="protein sequence ID" value="CAI9582490.1"/>
    <property type="molecule type" value="Genomic_DNA"/>
</dbReference>
<evidence type="ECO:0000256" key="5">
    <source>
        <dbReference type="ARBA" id="ARBA00023242"/>
    </source>
</evidence>
<keyword evidence="10" id="KW-1185">Reference proteome</keyword>
<keyword evidence="5" id="KW-0539">Nucleus</keyword>
<dbReference type="PANTHER" id="PTHR14453">
    <property type="entry name" value="PARP/ZINC FINGER CCCH TYPE DOMAIN CONTAINING PROTEIN"/>
    <property type="match status" value="1"/>
</dbReference>
<sequence length="121" mass="13725">MDNIQLKVVPLSSSSPEYSEVEGLFTQTCQMRIIKIERIQNKQLYQNYQIKKSSIDTKNGTRTNEKRIFHGTESGTADNINHYGFNRSYAGRNAAKLGRGTYFAVDAIYSADDTYSKPDTN</sequence>
<dbReference type="InterPro" id="IPR012317">
    <property type="entry name" value="Poly(ADP-ribose)pol_cat_dom"/>
</dbReference>
<keyword evidence="3 7" id="KW-0808">Transferase</keyword>
<dbReference type="Proteomes" id="UP001162483">
    <property type="component" value="Unassembled WGS sequence"/>
</dbReference>
<reference evidence="9" key="1">
    <citation type="submission" date="2023-05" db="EMBL/GenBank/DDBJ databases">
        <authorList>
            <person name="Stuckert A."/>
        </authorList>
    </citation>
    <scope>NUCLEOTIDE SEQUENCE</scope>
</reference>
<evidence type="ECO:0000313" key="10">
    <source>
        <dbReference type="Proteomes" id="UP001162483"/>
    </source>
</evidence>
<dbReference type="EC" id="2.4.2.-" evidence="7"/>
<evidence type="ECO:0000313" key="9">
    <source>
        <dbReference type="EMBL" id="CAI9582490.1"/>
    </source>
</evidence>
<name>A0ABN9EC85_9NEOB</name>
<organism evidence="9 10">
    <name type="scientific">Staurois parvus</name>
    <dbReference type="NCBI Taxonomy" id="386267"/>
    <lineage>
        <taxon>Eukaryota</taxon>
        <taxon>Metazoa</taxon>
        <taxon>Chordata</taxon>
        <taxon>Craniata</taxon>
        <taxon>Vertebrata</taxon>
        <taxon>Euteleostomi</taxon>
        <taxon>Amphibia</taxon>
        <taxon>Batrachia</taxon>
        <taxon>Anura</taxon>
        <taxon>Neobatrachia</taxon>
        <taxon>Ranoidea</taxon>
        <taxon>Ranidae</taxon>
        <taxon>Staurois</taxon>
    </lineage>
</organism>
<proteinExistence type="inferred from homology"/>
<evidence type="ECO:0000256" key="3">
    <source>
        <dbReference type="ARBA" id="ARBA00022679"/>
    </source>
</evidence>
<dbReference type="SUPFAM" id="SSF56399">
    <property type="entry name" value="ADP-ribosylation"/>
    <property type="match status" value="1"/>
</dbReference>
<keyword evidence="4 7" id="KW-0520">NAD</keyword>
<evidence type="ECO:0000256" key="4">
    <source>
        <dbReference type="ARBA" id="ARBA00023027"/>
    </source>
</evidence>
<dbReference type="InterPro" id="IPR052056">
    <property type="entry name" value="Mono-ARTD/PARP"/>
</dbReference>